<name>A0A3M0CCP4_9PROT</name>
<dbReference type="AlphaFoldDB" id="A0A3M0CCP4"/>
<dbReference type="EMBL" id="REFR01000012">
    <property type="protein sequence ID" value="RMB04779.1"/>
    <property type="molecule type" value="Genomic_DNA"/>
</dbReference>
<dbReference type="InParanoid" id="A0A3M0CCP4"/>
<keyword evidence="2" id="KW-1185">Reference proteome</keyword>
<sequence>MYPERPQRVAVCLAGQMRNFHLCYEALHRYIIAPLNADVFLHTWPESGAPEWEKNDRLLLHRIENNGKRQIFATDGHHVPLEHIQISPALIEALYQPARYIVGLANDEDSRNVGIDRIPQILRELEPRWVAGMLPSLYTQYVANDLKRRHEAQAGFKYDIVIRTCPDMLFLSPLPEKLFTGPETLWVFDHEIDPAFQASVKMVCAPSSVMDIYCDSFLHVDRHFEGFLRRSETETVPVTERPIGERLLYQHAKHRGLTLDSFSMAAKILRQKTIPLSGTWRASTSSTRES</sequence>
<organism evidence="1 2">
    <name type="scientific">Eilatimonas milleporae</name>
    <dbReference type="NCBI Taxonomy" id="911205"/>
    <lineage>
        <taxon>Bacteria</taxon>
        <taxon>Pseudomonadati</taxon>
        <taxon>Pseudomonadota</taxon>
        <taxon>Alphaproteobacteria</taxon>
        <taxon>Kordiimonadales</taxon>
        <taxon>Kordiimonadaceae</taxon>
        <taxon>Eilatimonas</taxon>
    </lineage>
</organism>
<dbReference type="Proteomes" id="UP000271227">
    <property type="component" value="Unassembled WGS sequence"/>
</dbReference>
<gene>
    <name evidence="1" type="ORF">BXY39_2343</name>
</gene>
<evidence type="ECO:0000313" key="2">
    <source>
        <dbReference type="Proteomes" id="UP000271227"/>
    </source>
</evidence>
<evidence type="ECO:0000313" key="1">
    <source>
        <dbReference type="EMBL" id="RMB04779.1"/>
    </source>
</evidence>
<reference evidence="1 2" key="1">
    <citation type="submission" date="2018-10" db="EMBL/GenBank/DDBJ databases">
        <title>Genomic Encyclopedia of Archaeal and Bacterial Type Strains, Phase II (KMG-II): from individual species to whole genera.</title>
        <authorList>
            <person name="Goeker M."/>
        </authorList>
    </citation>
    <scope>NUCLEOTIDE SEQUENCE [LARGE SCALE GENOMIC DNA]</scope>
    <source>
        <strain evidence="1 2">DSM 25217</strain>
    </source>
</reference>
<comment type="caution">
    <text evidence="1">The sequence shown here is derived from an EMBL/GenBank/DDBJ whole genome shotgun (WGS) entry which is preliminary data.</text>
</comment>
<accession>A0A3M0CCP4</accession>
<protein>
    <submittedName>
        <fullName evidence="1">Uncharacterized protein</fullName>
    </submittedName>
</protein>
<proteinExistence type="predicted"/>